<name>A0ABX1X146_9BACT</name>
<dbReference type="PANTHER" id="PTHR35561">
    <property type="entry name" value="RNA 2',3'-CYCLIC PHOSPHODIESTERASE"/>
    <property type="match status" value="1"/>
</dbReference>
<dbReference type="Pfam" id="PF13563">
    <property type="entry name" value="2_5_RNA_ligase2"/>
    <property type="match status" value="1"/>
</dbReference>
<feature type="active site" description="Proton acceptor" evidence="2">
    <location>
        <position position="138"/>
    </location>
</feature>
<gene>
    <name evidence="3" type="primary">thpR</name>
    <name evidence="3" type="ORF">ELS83_18855</name>
</gene>
<evidence type="ECO:0000256" key="1">
    <source>
        <dbReference type="ARBA" id="ARBA00022801"/>
    </source>
</evidence>
<dbReference type="EC" id="3.1.4.58" evidence="2"/>
<dbReference type="HAMAP" id="MF_01940">
    <property type="entry name" value="RNA_CPDase"/>
    <property type="match status" value="1"/>
</dbReference>
<evidence type="ECO:0000313" key="3">
    <source>
        <dbReference type="EMBL" id="NOU61861.1"/>
    </source>
</evidence>
<comment type="caution">
    <text evidence="3">The sequence shown here is derived from an EMBL/GenBank/DDBJ whole genome shotgun (WGS) entry which is preliminary data.</text>
</comment>
<protein>
    <recommendedName>
        <fullName evidence="2">RNA 2',3'-cyclic phosphodiesterase</fullName>
        <shortName evidence="2">RNA 2',3'-CPDase</shortName>
        <ecNumber evidence="2">3.1.4.58</ecNumber>
    </recommendedName>
</protein>
<organism evidence="3 4">
    <name type="scientific">Marinifilum caeruleilacunae</name>
    <dbReference type="NCBI Taxonomy" id="2499076"/>
    <lineage>
        <taxon>Bacteria</taxon>
        <taxon>Pseudomonadati</taxon>
        <taxon>Bacteroidota</taxon>
        <taxon>Bacteroidia</taxon>
        <taxon>Marinilabiliales</taxon>
        <taxon>Marinifilaceae</taxon>
    </lineage>
</organism>
<feature type="active site" description="Proton donor" evidence="2">
    <location>
        <position position="53"/>
    </location>
</feature>
<dbReference type="NCBIfam" id="TIGR02258">
    <property type="entry name" value="2_5_ligase"/>
    <property type="match status" value="1"/>
</dbReference>
<keyword evidence="4" id="KW-1185">Reference proteome</keyword>
<proteinExistence type="inferred from homology"/>
<dbReference type="InterPro" id="IPR009097">
    <property type="entry name" value="Cyclic_Pdiesterase"/>
</dbReference>
<accession>A0ABX1X146</accession>
<dbReference type="EMBL" id="RZNH01000044">
    <property type="protein sequence ID" value="NOU61861.1"/>
    <property type="molecule type" value="Genomic_DNA"/>
</dbReference>
<sequence length="199" mass="23432">MRTSIKYQFQVETKRIFIAIKIHHKNQIRKILPQVQLDLKDEWIKWVDLNGLHITLGFIGATDVRKLELIKMRLRQCGNLIPPFQIRLKALGAFPSINKARVLWFGVDGDNSIYDLRNELVNQLEHIVDFSDTKFSPHVTFGRIKHGVKNPEMVKQKLESYNEWYDETFWVKEFVLMESKLSQDGSVYEVLDRFALKEA</sequence>
<reference evidence="3 4" key="1">
    <citation type="submission" date="2018-12" db="EMBL/GenBank/DDBJ databases">
        <title>Marinifilum JC070 sp. nov., a marine bacterium isolated from Yongle Blue Hole in the South China Sea.</title>
        <authorList>
            <person name="Fu T."/>
        </authorList>
    </citation>
    <scope>NUCLEOTIDE SEQUENCE [LARGE SCALE GENOMIC DNA]</scope>
    <source>
        <strain evidence="3 4">JC070</strain>
    </source>
</reference>
<dbReference type="InterPro" id="IPR004175">
    <property type="entry name" value="RNA_CPDase"/>
</dbReference>
<feature type="short sequence motif" description="HXTX 1" evidence="2">
    <location>
        <begin position="53"/>
        <end position="56"/>
    </location>
</feature>
<evidence type="ECO:0000256" key="2">
    <source>
        <dbReference type="HAMAP-Rule" id="MF_01940"/>
    </source>
</evidence>
<comment type="similarity">
    <text evidence="2">Belongs to the 2H phosphoesterase superfamily. ThpR family.</text>
</comment>
<keyword evidence="1 2" id="KW-0378">Hydrolase</keyword>
<evidence type="ECO:0000313" key="4">
    <source>
        <dbReference type="Proteomes" id="UP000732105"/>
    </source>
</evidence>
<comment type="function">
    <text evidence="2">Hydrolyzes RNA 2',3'-cyclic phosphodiester to an RNA 2'-phosphomonoester.</text>
</comment>
<comment type="catalytic activity">
    <reaction evidence="2">
        <text>a 3'-end 2',3'-cyclophospho-ribonucleotide-RNA + H2O = a 3'-end 2'-phospho-ribonucleotide-RNA + H(+)</text>
        <dbReference type="Rhea" id="RHEA:11828"/>
        <dbReference type="Rhea" id="RHEA-COMP:10464"/>
        <dbReference type="Rhea" id="RHEA-COMP:17353"/>
        <dbReference type="ChEBI" id="CHEBI:15377"/>
        <dbReference type="ChEBI" id="CHEBI:15378"/>
        <dbReference type="ChEBI" id="CHEBI:83064"/>
        <dbReference type="ChEBI" id="CHEBI:173113"/>
        <dbReference type="EC" id="3.1.4.58"/>
    </reaction>
</comment>
<feature type="short sequence motif" description="HXTX 2" evidence="2">
    <location>
        <begin position="138"/>
        <end position="141"/>
    </location>
</feature>
<dbReference type="SUPFAM" id="SSF55144">
    <property type="entry name" value="LigT-like"/>
    <property type="match status" value="1"/>
</dbReference>
<dbReference type="Gene3D" id="3.90.1140.10">
    <property type="entry name" value="Cyclic phosphodiesterase"/>
    <property type="match status" value="1"/>
</dbReference>
<dbReference type="Proteomes" id="UP000732105">
    <property type="component" value="Unassembled WGS sequence"/>
</dbReference>
<dbReference type="PANTHER" id="PTHR35561:SF1">
    <property type="entry name" value="RNA 2',3'-CYCLIC PHOSPHODIESTERASE"/>
    <property type="match status" value="1"/>
</dbReference>